<evidence type="ECO:0000313" key="3">
    <source>
        <dbReference type="Proteomes" id="UP000229901"/>
    </source>
</evidence>
<gene>
    <name evidence="2" type="ORF">COT97_04790</name>
</gene>
<feature type="transmembrane region" description="Helical" evidence="1">
    <location>
        <begin position="82"/>
        <end position="99"/>
    </location>
</feature>
<organism evidence="2 3">
    <name type="scientific">Candidatus Falkowbacteria bacterium CG10_big_fil_rev_8_21_14_0_10_39_11</name>
    <dbReference type="NCBI Taxonomy" id="1974565"/>
    <lineage>
        <taxon>Bacteria</taxon>
        <taxon>Candidatus Falkowiibacteriota</taxon>
    </lineage>
</organism>
<accession>A0A2H0V3Y6</accession>
<reference evidence="3" key="1">
    <citation type="submission" date="2017-09" db="EMBL/GenBank/DDBJ databases">
        <title>Depth-based differentiation of microbial function through sediment-hosted aquifers and enrichment of novel symbionts in the deep terrestrial subsurface.</title>
        <authorList>
            <person name="Probst A.J."/>
            <person name="Ladd B."/>
            <person name="Jarett J.K."/>
            <person name="Geller-Mcgrath D.E."/>
            <person name="Sieber C.M.K."/>
            <person name="Emerson J.B."/>
            <person name="Anantharaman K."/>
            <person name="Thomas B.C."/>
            <person name="Malmstrom R."/>
            <person name="Stieglmeier M."/>
            <person name="Klingl A."/>
            <person name="Woyke T."/>
            <person name="Ryan C.M."/>
            <person name="Banfield J.F."/>
        </authorList>
    </citation>
    <scope>NUCLEOTIDE SEQUENCE [LARGE SCALE GENOMIC DNA]</scope>
</reference>
<sequence>MFLLRKFLLFLNPVMFVMALELIKAEQSWWWILFLLNFVLIVGTLFEFSKRKLKARTLSFYIAPIIFLITSYLFVFFVESVWLYRLVYVVGAGLIYLYLEQLLNYFFFTVKYQPYTLESLSLYINIISTFYFTSSILSTIIFLHLSPLMASVFYYAVLAVIVYQLLWSNKYSWPQMKLFVIFIPLVLAELVYVVSFLPFNYYVGGLLVAVFFYLFMNLTKMFLAESMHRRVVITNISVSFIIIIIILATSQWS</sequence>
<feature type="transmembrane region" description="Helical" evidence="1">
    <location>
        <begin position="201"/>
        <end position="219"/>
    </location>
</feature>
<keyword evidence="1" id="KW-0472">Membrane</keyword>
<evidence type="ECO:0000313" key="2">
    <source>
        <dbReference type="EMBL" id="PIR93775.1"/>
    </source>
</evidence>
<feature type="transmembrane region" description="Helical" evidence="1">
    <location>
        <begin position="178"/>
        <end position="195"/>
    </location>
</feature>
<feature type="transmembrane region" description="Helical" evidence="1">
    <location>
        <begin position="58"/>
        <end position="76"/>
    </location>
</feature>
<evidence type="ECO:0000256" key="1">
    <source>
        <dbReference type="SAM" id="Phobius"/>
    </source>
</evidence>
<feature type="transmembrane region" description="Helical" evidence="1">
    <location>
        <begin position="7"/>
        <end position="23"/>
    </location>
</feature>
<feature type="transmembrane region" description="Helical" evidence="1">
    <location>
        <begin position="231"/>
        <end position="252"/>
    </location>
</feature>
<feature type="transmembrane region" description="Helical" evidence="1">
    <location>
        <begin position="148"/>
        <end position="166"/>
    </location>
</feature>
<feature type="transmembrane region" description="Helical" evidence="1">
    <location>
        <begin position="120"/>
        <end position="142"/>
    </location>
</feature>
<feature type="transmembrane region" description="Helical" evidence="1">
    <location>
        <begin position="29"/>
        <end position="46"/>
    </location>
</feature>
<dbReference type="AlphaFoldDB" id="A0A2H0V3Y6"/>
<comment type="caution">
    <text evidence="2">The sequence shown here is derived from an EMBL/GenBank/DDBJ whole genome shotgun (WGS) entry which is preliminary data.</text>
</comment>
<protein>
    <submittedName>
        <fullName evidence="2">Uncharacterized protein</fullName>
    </submittedName>
</protein>
<dbReference type="EMBL" id="PFAP01000036">
    <property type="protein sequence ID" value="PIR93775.1"/>
    <property type="molecule type" value="Genomic_DNA"/>
</dbReference>
<keyword evidence="1" id="KW-0812">Transmembrane</keyword>
<name>A0A2H0V3Y6_9BACT</name>
<dbReference type="Proteomes" id="UP000229901">
    <property type="component" value="Unassembled WGS sequence"/>
</dbReference>
<keyword evidence="1" id="KW-1133">Transmembrane helix</keyword>
<proteinExistence type="predicted"/>